<dbReference type="Proteomes" id="UP000622707">
    <property type="component" value="Unassembled WGS sequence"/>
</dbReference>
<sequence>MGTLRTFAETAWRESWNRAVWPSLALSIAVALDQCTRGPSLTAMIITAYLNGTLPALS</sequence>
<keyword evidence="2" id="KW-1185">Reference proteome</keyword>
<organism evidence="1 2">
    <name type="scientific">Ramlibacter alkalitolerans</name>
    <dbReference type="NCBI Taxonomy" id="2039631"/>
    <lineage>
        <taxon>Bacteria</taxon>
        <taxon>Pseudomonadati</taxon>
        <taxon>Pseudomonadota</taxon>
        <taxon>Betaproteobacteria</taxon>
        <taxon>Burkholderiales</taxon>
        <taxon>Comamonadaceae</taxon>
        <taxon>Ramlibacter</taxon>
    </lineage>
</organism>
<evidence type="ECO:0000313" key="1">
    <source>
        <dbReference type="EMBL" id="MBL0428358.1"/>
    </source>
</evidence>
<evidence type="ECO:0000313" key="2">
    <source>
        <dbReference type="Proteomes" id="UP000622707"/>
    </source>
</evidence>
<evidence type="ECO:0008006" key="3">
    <source>
        <dbReference type="Google" id="ProtNLM"/>
    </source>
</evidence>
<dbReference type="EMBL" id="JAEQND010000017">
    <property type="protein sequence ID" value="MBL0428358.1"/>
    <property type="molecule type" value="Genomic_DNA"/>
</dbReference>
<dbReference type="RefSeq" id="WP_201692989.1">
    <property type="nucleotide sequence ID" value="NZ_JAEQND010000017.1"/>
</dbReference>
<comment type="caution">
    <text evidence="1">The sequence shown here is derived from an EMBL/GenBank/DDBJ whole genome shotgun (WGS) entry which is preliminary data.</text>
</comment>
<reference evidence="1 2" key="1">
    <citation type="journal article" date="2017" name="Int. J. Syst. Evol. Microbiol.">
        <title>Ramlibacter alkalitolerans sp. nov., alkali-tolerant bacterium isolated from soil of ginseng.</title>
        <authorList>
            <person name="Lee D.H."/>
            <person name="Cha C.J."/>
        </authorList>
    </citation>
    <scope>NUCLEOTIDE SEQUENCE [LARGE SCALE GENOMIC DNA]</scope>
    <source>
        <strain evidence="1 2">KACC 19305</strain>
    </source>
</reference>
<accession>A0ABS1JVS0</accession>
<name>A0ABS1JVS0_9BURK</name>
<protein>
    <recommendedName>
        <fullName evidence="3">MFS transporter</fullName>
    </recommendedName>
</protein>
<gene>
    <name evidence="1" type="ORF">JI746_24860</name>
</gene>
<proteinExistence type="predicted"/>